<feature type="compositionally biased region" description="Polar residues" evidence="3">
    <location>
        <begin position="756"/>
        <end position="766"/>
    </location>
</feature>
<evidence type="ECO:0000256" key="3">
    <source>
        <dbReference type="SAM" id="MobiDB-lite"/>
    </source>
</evidence>
<proteinExistence type="predicted"/>
<dbReference type="Pfam" id="PF14870">
    <property type="entry name" value="PSII_BNR"/>
    <property type="match status" value="2"/>
</dbReference>
<feature type="domain" description="Photosynthesis system II assembly factor Ycf48/Hcf136-like" evidence="5">
    <location>
        <begin position="227"/>
        <end position="302"/>
    </location>
</feature>
<protein>
    <submittedName>
        <fullName evidence="6">Ycf48-like protein</fullName>
    </submittedName>
</protein>
<keyword evidence="4" id="KW-0732">Signal</keyword>
<evidence type="ECO:0000259" key="5">
    <source>
        <dbReference type="Pfam" id="PF14870"/>
    </source>
</evidence>
<accession>A0A517YNN7</accession>
<dbReference type="PANTHER" id="PTHR47199:SF2">
    <property type="entry name" value="PHOTOSYSTEM II STABILITY_ASSEMBLY FACTOR HCF136, CHLOROPLASTIC"/>
    <property type="match status" value="1"/>
</dbReference>
<dbReference type="EMBL" id="CP036274">
    <property type="protein sequence ID" value="QDU31843.1"/>
    <property type="molecule type" value="Genomic_DNA"/>
</dbReference>
<keyword evidence="1" id="KW-0602">Photosynthesis</keyword>
<dbReference type="KEGG" id="aagg:ETAA8_70030"/>
<dbReference type="InterPro" id="IPR024078">
    <property type="entry name" value="LmbE-like_dom_sf"/>
</dbReference>
<gene>
    <name evidence="6" type="ORF">ETAA8_70030</name>
</gene>
<dbReference type="SUPFAM" id="SSF102588">
    <property type="entry name" value="LmbE-like"/>
    <property type="match status" value="1"/>
</dbReference>
<feature type="region of interest" description="Disordered" evidence="3">
    <location>
        <begin position="753"/>
        <end position="773"/>
    </location>
</feature>
<feature type="chain" id="PRO_5022042137" evidence="4">
    <location>
        <begin position="33"/>
        <end position="1042"/>
    </location>
</feature>
<evidence type="ECO:0000313" key="7">
    <source>
        <dbReference type="Proteomes" id="UP000315017"/>
    </source>
</evidence>
<keyword evidence="2" id="KW-0604">Photosystem II</keyword>
<reference evidence="6 7" key="1">
    <citation type="submission" date="2019-02" db="EMBL/GenBank/DDBJ databases">
        <title>Deep-cultivation of Planctomycetes and their phenomic and genomic characterization uncovers novel biology.</title>
        <authorList>
            <person name="Wiegand S."/>
            <person name="Jogler M."/>
            <person name="Boedeker C."/>
            <person name="Pinto D."/>
            <person name="Vollmers J."/>
            <person name="Rivas-Marin E."/>
            <person name="Kohn T."/>
            <person name="Peeters S.H."/>
            <person name="Heuer A."/>
            <person name="Rast P."/>
            <person name="Oberbeckmann S."/>
            <person name="Bunk B."/>
            <person name="Jeske O."/>
            <person name="Meyerdierks A."/>
            <person name="Storesund J.E."/>
            <person name="Kallscheuer N."/>
            <person name="Luecker S."/>
            <person name="Lage O.M."/>
            <person name="Pohl T."/>
            <person name="Merkel B.J."/>
            <person name="Hornburger P."/>
            <person name="Mueller R.-W."/>
            <person name="Bruemmer F."/>
            <person name="Labrenz M."/>
            <person name="Spormann A.M."/>
            <person name="Op den Camp H."/>
            <person name="Overmann J."/>
            <person name="Amann R."/>
            <person name="Jetten M.S.M."/>
            <person name="Mascher T."/>
            <person name="Medema M.H."/>
            <person name="Devos D.P."/>
            <person name="Kaster A.-K."/>
            <person name="Ovreas L."/>
            <person name="Rohde M."/>
            <person name="Galperin M.Y."/>
            <person name="Jogler C."/>
        </authorList>
    </citation>
    <scope>NUCLEOTIDE SEQUENCE [LARGE SCALE GENOMIC DNA]</scope>
    <source>
        <strain evidence="6 7">ETA_A8</strain>
    </source>
</reference>
<evidence type="ECO:0000256" key="2">
    <source>
        <dbReference type="ARBA" id="ARBA00023276"/>
    </source>
</evidence>
<dbReference type="SUPFAM" id="SSF49344">
    <property type="entry name" value="CBD9-like"/>
    <property type="match status" value="1"/>
</dbReference>
<sequence length="1042" mass="113188" precursor="true">MLARKGYLATRRARFCALVALCALLIPSLTIAADAVADAFLSDAELTSVCFANADRGWAVGDRGTIWQTRDGGRTWKLQPSPVPCRWEAVQFLDETTGFIVGASTQPHSHLTKAVMLKTRDGGNSWSLVRTDLLPGLRGVKFFDGNNGWVWGDSSSLYPSGVFRTNDGGQSWTPVTKGTTTSWIAGDFRDQRTGAVVGLTGELGLVAGVEIRPTRTSDLGLRYLRRMQFTAGLGGWLIGDGGLVLATKDSGFTWTTSPGELPAGHSQFDFRALAIHGSHCWIAGSPGTAVFHSADNGQTWREYSTGQFAPLHSLTFIDENRGWAVGSFGTILHTRDGGKSWRPQHSGGTRAAMLAVFSQPERIPWEVIASSGGNDGYLTVCEIIGRQDRDGQSAASATVPRRTHEAVVAVGGSAANTSWQFPLRSNGSTQTTASVLAYWNEFSDGRAARLATEHLVRRIRTWRPEVIVTEDVSPRGDDPLGHVTNQLVLSAVQLAADATFASEQISHAGLQAWKVKKVYSVQTNSRSGVITLSPAQWAPRLGGSIGEQAQRGSSLIHSDYERGPSQIGLSLLVDNLPQQTGRRDLFSGISLIPGGDARRELPEVVQDNLETLSRAAQKRHNVQQLLSQADQNDPASVGWLGQAEDLTKGLSKQSGGEVLFQLAQKYQQSGRTQSALDALQLLLDKYPQHPLADRAAVMLLQHAVSGEVAWRERKSTNFEVKLTTATTALEDPDQQPVIKAGAPLPRALGPLISRATGDSQQTTAAPQVSGDERSARAIAIGKQLEQSRPALQAEPSVRFPLAVAHRLAGNDRQAERLIDPFTNLGEQNPWAQAVAAEHWRRHTNGLPPKKLLTCVTAAGPPQLDGRLDDPLWRTAKPITLRTAAQTDEAWPAAVVAAWDREFLYLAMSCAKAPGVKYATDDRPRPRDSDLAPHDHVQIYLDIDRDYATSYQLSVDSRGFTAESCVGDSTWNPSWFVAAAGDERYWTAEIAIPWRELCSATPQPKDLWAVGIQRLVPGQPVQSFTHPATAKVRPEGFGLWLFE</sequence>
<dbReference type="GO" id="GO:0015979">
    <property type="term" value="P:photosynthesis"/>
    <property type="evidence" value="ECO:0007669"/>
    <property type="project" value="UniProtKB-KW"/>
</dbReference>
<keyword evidence="7" id="KW-1185">Reference proteome</keyword>
<dbReference type="Gene3D" id="2.60.40.1190">
    <property type="match status" value="1"/>
</dbReference>
<dbReference type="OrthoDB" id="226401at2"/>
<organism evidence="6 7">
    <name type="scientific">Anatilimnocola aggregata</name>
    <dbReference type="NCBI Taxonomy" id="2528021"/>
    <lineage>
        <taxon>Bacteria</taxon>
        <taxon>Pseudomonadati</taxon>
        <taxon>Planctomycetota</taxon>
        <taxon>Planctomycetia</taxon>
        <taxon>Pirellulales</taxon>
        <taxon>Pirellulaceae</taxon>
        <taxon>Anatilimnocola</taxon>
    </lineage>
</organism>
<dbReference type="Gene3D" id="2.130.10.10">
    <property type="entry name" value="YVTN repeat-like/Quinoprotein amine dehydrogenase"/>
    <property type="match status" value="2"/>
</dbReference>
<name>A0A517YNN7_9BACT</name>
<dbReference type="SUPFAM" id="SSF110296">
    <property type="entry name" value="Oligoxyloglucan reducing end-specific cellobiohydrolase"/>
    <property type="match status" value="2"/>
</dbReference>
<dbReference type="InterPro" id="IPR011990">
    <property type="entry name" value="TPR-like_helical_dom_sf"/>
</dbReference>
<evidence type="ECO:0000256" key="4">
    <source>
        <dbReference type="SAM" id="SignalP"/>
    </source>
</evidence>
<dbReference type="InterPro" id="IPR015943">
    <property type="entry name" value="WD40/YVTN_repeat-like_dom_sf"/>
</dbReference>
<dbReference type="Gene3D" id="3.40.50.10320">
    <property type="entry name" value="LmbE-like"/>
    <property type="match status" value="1"/>
</dbReference>
<dbReference type="Gene3D" id="1.25.40.10">
    <property type="entry name" value="Tetratricopeptide repeat domain"/>
    <property type="match status" value="1"/>
</dbReference>
<dbReference type="InterPro" id="IPR028203">
    <property type="entry name" value="PSII_CF48-like_dom"/>
</dbReference>
<feature type="signal peptide" evidence="4">
    <location>
        <begin position="1"/>
        <end position="32"/>
    </location>
</feature>
<evidence type="ECO:0000256" key="1">
    <source>
        <dbReference type="ARBA" id="ARBA00022531"/>
    </source>
</evidence>
<dbReference type="PANTHER" id="PTHR47199">
    <property type="entry name" value="PHOTOSYSTEM II STABILITY/ASSEMBLY FACTOR HCF136, CHLOROPLASTIC"/>
    <property type="match status" value="1"/>
</dbReference>
<dbReference type="GO" id="GO:0009523">
    <property type="term" value="C:photosystem II"/>
    <property type="evidence" value="ECO:0007669"/>
    <property type="project" value="UniProtKB-KW"/>
</dbReference>
<dbReference type="Proteomes" id="UP000315017">
    <property type="component" value="Chromosome"/>
</dbReference>
<evidence type="ECO:0000313" key="6">
    <source>
        <dbReference type="EMBL" id="QDU31843.1"/>
    </source>
</evidence>
<dbReference type="AlphaFoldDB" id="A0A517YNN7"/>
<dbReference type="RefSeq" id="WP_145099665.1">
    <property type="nucleotide sequence ID" value="NZ_CP036274.1"/>
</dbReference>
<feature type="domain" description="Photosynthesis system II assembly factor Ycf48/Hcf136-like" evidence="5">
    <location>
        <begin position="44"/>
        <end position="132"/>
    </location>
</feature>